<dbReference type="SUPFAM" id="SSF56935">
    <property type="entry name" value="Porins"/>
    <property type="match status" value="1"/>
</dbReference>
<dbReference type="GO" id="GO:0015344">
    <property type="term" value="F:siderophore uptake transmembrane transporter activity"/>
    <property type="evidence" value="ECO:0007669"/>
    <property type="project" value="TreeGrafter"/>
</dbReference>
<evidence type="ECO:0000256" key="6">
    <source>
        <dbReference type="ARBA" id="ARBA00023136"/>
    </source>
</evidence>
<evidence type="ECO:0000256" key="5">
    <source>
        <dbReference type="ARBA" id="ARBA00022729"/>
    </source>
</evidence>
<dbReference type="InterPro" id="IPR039426">
    <property type="entry name" value="TonB-dep_rcpt-like"/>
</dbReference>
<comment type="subcellular location">
    <subcellularLocation>
        <location evidence="1 8">Cell outer membrane</location>
        <topology evidence="1 8">Multi-pass membrane protein</topology>
    </subcellularLocation>
</comment>
<dbReference type="InterPro" id="IPR037066">
    <property type="entry name" value="Plug_dom_sf"/>
</dbReference>
<accession>A0A1G7EVE3</accession>
<dbReference type="InterPro" id="IPR023997">
    <property type="entry name" value="TonB-dep_OMP_SusC/RagA_CS"/>
</dbReference>
<protein>
    <submittedName>
        <fullName evidence="10">TonB-linked outer membrane protein, SusC/RagA family</fullName>
    </submittedName>
</protein>
<dbReference type="SUPFAM" id="SSF49464">
    <property type="entry name" value="Carboxypeptidase regulatory domain-like"/>
    <property type="match status" value="1"/>
</dbReference>
<dbReference type="EMBL" id="FNAI01000008">
    <property type="protein sequence ID" value="SDE67601.1"/>
    <property type="molecule type" value="Genomic_DNA"/>
</dbReference>
<proteinExistence type="inferred from homology"/>
<dbReference type="Gene3D" id="2.60.40.1120">
    <property type="entry name" value="Carboxypeptidase-like, regulatory domain"/>
    <property type="match status" value="1"/>
</dbReference>
<dbReference type="STRING" id="1391627.SAMN05216464_108175"/>
<gene>
    <name evidence="10" type="ORF">SAMN05216464_108175</name>
</gene>
<evidence type="ECO:0000256" key="8">
    <source>
        <dbReference type="PROSITE-ProRule" id="PRU01360"/>
    </source>
</evidence>
<dbReference type="InterPro" id="IPR036942">
    <property type="entry name" value="Beta-barrel_TonB_sf"/>
</dbReference>
<evidence type="ECO:0000259" key="9">
    <source>
        <dbReference type="Pfam" id="PF07715"/>
    </source>
</evidence>
<dbReference type="Proteomes" id="UP000199072">
    <property type="component" value="Unassembled WGS sequence"/>
</dbReference>
<keyword evidence="4 8" id="KW-0812">Transmembrane</keyword>
<dbReference type="GO" id="GO:0009279">
    <property type="term" value="C:cell outer membrane"/>
    <property type="evidence" value="ECO:0007669"/>
    <property type="project" value="UniProtKB-SubCell"/>
</dbReference>
<dbReference type="Pfam" id="PF13715">
    <property type="entry name" value="CarbopepD_reg_2"/>
    <property type="match status" value="1"/>
</dbReference>
<dbReference type="PANTHER" id="PTHR30069">
    <property type="entry name" value="TONB-DEPENDENT OUTER MEMBRANE RECEPTOR"/>
    <property type="match status" value="1"/>
</dbReference>
<evidence type="ECO:0000313" key="11">
    <source>
        <dbReference type="Proteomes" id="UP000199072"/>
    </source>
</evidence>
<keyword evidence="7 8" id="KW-0998">Cell outer membrane</keyword>
<sequence>MYKKITELLFRRDSYVYSKFLLKMKLTFLLLIVFVQLRAETFAQKVSLNLKNATLSELISDIKTQTSYDFLYNNLTIRDYKPITIDVKDLDLLKVLDLCFKGQPYEYTIKNNLILITPKRLKPVAKKEEQVVAVQKVTGSVKDSTTNQTLIGVAVRIEGTTLGTTTDNDGNFTLNAPDANAVLVFTYIGYKTQRVPLNSRTTLDIRLAQADAKLSEVVVVGYGTRAKGAVTGAISTVHSEVFENRPLNNSFDALQGTIPGLTITRSSGQPGSASYGIQVRGYSSINGNAPFVLVDGIPGDINLINPNDIAEVSVLKDAAAAIYGARAADGVIIVTTKKGKKGTPTVDYASNVGIKTPDYLRKIQNTLQYAQFMDEGLRNAGITGFPQEVFDKIKANAAPDLNGGWNYGITSYPGFYGSTNWNKEIYKNSTQQLHNVSVSGGGDNNNYLVSLGYNRDNGSIRFGENHSERYNLRLNYDFRLSNSLSFETRTSFENQAVVTPTMLGNALTNVTRQFPYQPVYNSLGEFYGYQGYENPAQSLAEGGSEHTNLSRLNTNFKLDYTIIDGLKLTAQAAFKLNYNNDNANTPTFTRYNYVGAIQDIRNNPNSAYFENDKSLNKLYQVYLDYNKQLDKDHKINFTGGASLEQTRNEGQTTYGYNFPNNDIFTLNLADRTKTAFANFTGNLNNQALGSYFGRLSYSFKNKLILDITARADGSSKFAPEKRWSSVFPSAALAYNLSEESFIKSLNTFDQLKLRASWGKAGNQEIGALGLYDYIPLISIGGNYPLGSPNAGLTGANSNPASTNRTWETIENKNIGIDISTFRSRLTFSFDYYNKTNNDMLVAIAVPATFGGNPPTSNQGKLVTKGFETSLTWKDQINDFRYSVSLQLSDSKNKLVELKNSDSFSEGLNFARQGYPIYSYFGYVYDGIIKTQAQLDAYKQLQGVPSRIAIGDVMYKDVDGDGKLTAFGDKTKGLSGDQKYLGNLIPRYTYSSNINVGYKQFDLGVFLQGVGKRNVQYEGAISTPNTFFWPSLEYYSGKTYSTSNPNAQYPRYLPGSVGYDDIRGYDYHTSSLTVQNVAYLRFKVITLGYTLPSAIAAKLKMKSLKIYASGQDLFTISKGTLGGNFDPEDGYRNEGTYPFNKVYSLGLNVKF</sequence>
<dbReference type="Gene3D" id="2.170.130.10">
    <property type="entry name" value="TonB-dependent receptor, plug domain"/>
    <property type="match status" value="1"/>
</dbReference>
<evidence type="ECO:0000256" key="1">
    <source>
        <dbReference type="ARBA" id="ARBA00004571"/>
    </source>
</evidence>
<dbReference type="NCBIfam" id="TIGR04056">
    <property type="entry name" value="OMP_RagA_SusC"/>
    <property type="match status" value="1"/>
</dbReference>
<evidence type="ECO:0000256" key="4">
    <source>
        <dbReference type="ARBA" id="ARBA00022692"/>
    </source>
</evidence>
<evidence type="ECO:0000313" key="10">
    <source>
        <dbReference type="EMBL" id="SDE67601.1"/>
    </source>
</evidence>
<dbReference type="PANTHER" id="PTHR30069:SF29">
    <property type="entry name" value="HEMOGLOBIN AND HEMOGLOBIN-HAPTOGLOBIN-BINDING PROTEIN 1-RELATED"/>
    <property type="match status" value="1"/>
</dbReference>
<keyword evidence="2 8" id="KW-0813">Transport</keyword>
<keyword evidence="11" id="KW-1185">Reference proteome</keyword>
<dbReference type="PROSITE" id="PS52016">
    <property type="entry name" value="TONB_DEPENDENT_REC_3"/>
    <property type="match status" value="1"/>
</dbReference>
<comment type="similarity">
    <text evidence="8">Belongs to the TonB-dependent receptor family.</text>
</comment>
<evidence type="ECO:0000256" key="2">
    <source>
        <dbReference type="ARBA" id="ARBA00022448"/>
    </source>
</evidence>
<name>A0A1G7EVE3_9SPHI</name>
<dbReference type="Gene3D" id="2.40.170.20">
    <property type="entry name" value="TonB-dependent receptor, beta-barrel domain"/>
    <property type="match status" value="1"/>
</dbReference>
<evidence type="ECO:0000256" key="7">
    <source>
        <dbReference type="ARBA" id="ARBA00023237"/>
    </source>
</evidence>
<organism evidence="10 11">
    <name type="scientific">Mucilaginibacter pineti</name>
    <dbReference type="NCBI Taxonomy" id="1391627"/>
    <lineage>
        <taxon>Bacteria</taxon>
        <taxon>Pseudomonadati</taxon>
        <taxon>Bacteroidota</taxon>
        <taxon>Sphingobacteriia</taxon>
        <taxon>Sphingobacteriales</taxon>
        <taxon>Sphingobacteriaceae</taxon>
        <taxon>Mucilaginibacter</taxon>
    </lineage>
</organism>
<dbReference type="GO" id="GO:0044718">
    <property type="term" value="P:siderophore transmembrane transport"/>
    <property type="evidence" value="ECO:0007669"/>
    <property type="project" value="TreeGrafter"/>
</dbReference>
<feature type="domain" description="TonB-dependent receptor plug" evidence="9">
    <location>
        <begin position="229"/>
        <end position="331"/>
    </location>
</feature>
<keyword evidence="5" id="KW-0732">Signal</keyword>
<keyword evidence="6 8" id="KW-0472">Membrane</keyword>
<evidence type="ECO:0000256" key="3">
    <source>
        <dbReference type="ARBA" id="ARBA00022452"/>
    </source>
</evidence>
<dbReference type="OrthoDB" id="9768177at2"/>
<dbReference type="InterPro" id="IPR008969">
    <property type="entry name" value="CarboxyPept-like_regulatory"/>
</dbReference>
<dbReference type="Pfam" id="PF07715">
    <property type="entry name" value="Plug"/>
    <property type="match status" value="1"/>
</dbReference>
<dbReference type="NCBIfam" id="TIGR04057">
    <property type="entry name" value="SusC_RagA_signa"/>
    <property type="match status" value="1"/>
</dbReference>
<dbReference type="AlphaFoldDB" id="A0A1G7EVE3"/>
<dbReference type="InterPro" id="IPR023996">
    <property type="entry name" value="TonB-dep_OMP_SusC/RagA"/>
</dbReference>
<dbReference type="InterPro" id="IPR012910">
    <property type="entry name" value="Plug_dom"/>
</dbReference>
<keyword evidence="3 8" id="KW-1134">Transmembrane beta strand</keyword>
<reference evidence="10 11" key="1">
    <citation type="submission" date="2016-10" db="EMBL/GenBank/DDBJ databases">
        <authorList>
            <person name="de Groot N.N."/>
        </authorList>
    </citation>
    <scope>NUCLEOTIDE SEQUENCE [LARGE SCALE GENOMIC DNA]</scope>
    <source>
        <strain evidence="10 11">47C3B</strain>
    </source>
</reference>